<accession>A0A2J6TN50</accession>
<reference evidence="1 2" key="1">
    <citation type="submission" date="2016-04" db="EMBL/GenBank/DDBJ databases">
        <title>A degradative enzymes factory behind the ericoid mycorrhizal symbiosis.</title>
        <authorList>
            <consortium name="DOE Joint Genome Institute"/>
            <person name="Martino E."/>
            <person name="Morin E."/>
            <person name="Grelet G."/>
            <person name="Kuo A."/>
            <person name="Kohler A."/>
            <person name="Daghino S."/>
            <person name="Barry K."/>
            <person name="Choi C."/>
            <person name="Cichocki N."/>
            <person name="Clum A."/>
            <person name="Copeland A."/>
            <person name="Hainaut M."/>
            <person name="Haridas S."/>
            <person name="Labutti K."/>
            <person name="Lindquist E."/>
            <person name="Lipzen A."/>
            <person name="Khouja H.-R."/>
            <person name="Murat C."/>
            <person name="Ohm R."/>
            <person name="Olson A."/>
            <person name="Spatafora J."/>
            <person name="Veneault-Fourrey C."/>
            <person name="Henrissat B."/>
            <person name="Grigoriev I."/>
            <person name="Martin F."/>
            <person name="Perotto S."/>
        </authorList>
    </citation>
    <scope>NUCLEOTIDE SEQUENCE [LARGE SCALE GENOMIC DNA]</scope>
    <source>
        <strain evidence="1 2">E</strain>
    </source>
</reference>
<evidence type="ECO:0000313" key="2">
    <source>
        <dbReference type="Proteomes" id="UP000235371"/>
    </source>
</evidence>
<organism evidence="1 2">
    <name type="scientific">Hyaloscypha bicolor E</name>
    <dbReference type="NCBI Taxonomy" id="1095630"/>
    <lineage>
        <taxon>Eukaryota</taxon>
        <taxon>Fungi</taxon>
        <taxon>Dikarya</taxon>
        <taxon>Ascomycota</taxon>
        <taxon>Pezizomycotina</taxon>
        <taxon>Leotiomycetes</taxon>
        <taxon>Helotiales</taxon>
        <taxon>Hyaloscyphaceae</taxon>
        <taxon>Hyaloscypha</taxon>
        <taxon>Hyaloscypha bicolor</taxon>
    </lineage>
</organism>
<dbReference type="RefSeq" id="XP_024741282.1">
    <property type="nucleotide sequence ID" value="XM_024871756.1"/>
</dbReference>
<proteinExistence type="predicted"/>
<dbReference type="Proteomes" id="UP000235371">
    <property type="component" value="Unassembled WGS sequence"/>
</dbReference>
<dbReference type="GeneID" id="36579838"/>
<dbReference type="AlphaFoldDB" id="A0A2J6TN50"/>
<dbReference type="EMBL" id="KZ613765">
    <property type="protein sequence ID" value="PMD64378.1"/>
    <property type="molecule type" value="Genomic_DNA"/>
</dbReference>
<protein>
    <submittedName>
        <fullName evidence="1">Uncharacterized protein</fullName>
    </submittedName>
</protein>
<sequence length="141" mass="16366">MISFGKRLRPKKFRKSREEVVRMATRFCVVDSETRQALLCRFSRDRFVSIPSPAEKDLLNELVYPTLEVNITLPQFWPSTWEETFRPAQDEYWCGNFFYGSLAGSRSLNSPSISDRGAGTAPHHRHWRSARDLGREISRLG</sequence>
<dbReference type="InParanoid" id="A0A2J6TN50"/>
<name>A0A2J6TN50_9HELO</name>
<gene>
    <name evidence="1" type="ORF">K444DRAFT_304948</name>
</gene>
<evidence type="ECO:0000313" key="1">
    <source>
        <dbReference type="EMBL" id="PMD64378.1"/>
    </source>
</evidence>
<keyword evidence="2" id="KW-1185">Reference proteome</keyword>